<feature type="chain" id="PRO_5001755733" evidence="4">
    <location>
        <begin position="30"/>
        <end position="323"/>
    </location>
</feature>
<dbReference type="GO" id="GO:0030246">
    <property type="term" value="F:carbohydrate binding"/>
    <property type="evidence" value="ECO:0007669"/>
    <property type="project" value="UniProtKB-ARBA"/>
</dbReference>
<dbReference type="PANTHER" id="PTHR46847">
    <property type="entry name" value="D-ALLOSE-BINDING PERIPLASMIC PROTEIN-RELATED"/>
    <property type="match status" value="1"/>
</dbReference>
<dbReference type="eggNOG" id="COG1879">
    <property type="taxonomic scope" value="Bacteria"/>
</dbReference>
<comment type="subcellular location">
    <subcellularLocation>
        <location evidence="1">Cell envelope</location>
    </subcellularLocation>
</comment>
<dbReference type="InterPro" id="IPR025997">
    <property type="entry name" value="SBP_2_dom"/>
</dbReference>
<dbReference type="SUPFAM" id="SSF53822">
    <property type="entry name" value="Periplasmic binding protein-like I"/>
    <property type="match status" value="1"/>
</dbReference>
<dbReference type="Pfam" id="PF13407">
    <property type="entry name" value="Peripla_BP_4"/>
    <property type="match status" value="1"/>
</dbReference>
<evidence type="ECO:0000313" key="7">
    <source>
        <dbReference type="Proteomes" id="UP000030661"/>
    </source>
</evidence>
<evidence type="ECO:0000256" key="4">
    <source>
        <dbReference type="SAM" id="SignalP"/>
    </source>
</evidence>
<proteinExistence type="inferred from homology"/>
<feature type="signal peptide" evidence="4">
    <location>
        <begin position="1"/>
        <end position="29"/>
    </location>
</feature>
<organism evidence="6">
    <name type="scientific">Vecturithrix granuli</name>
    <dbReference type="NCBI Taxonomy" id="1499967"/>
    <lineage>
        <taxon>Bacteria</taxon>
        <taxon>Candidatus Moduliflexota</taxon>
        <taxon>Candidatus Vecturitrichia</taxon>
        <taxon>Candidatus Vecturitrichales</taxon>
        <taxon>Candidatus Vecturitrichaceae</taxon>
        <taxon>Candidatus Vecturithrix</taxon>
    </lineage>
</organism>
<dbReference type="GO" id="GO:0030313">
    <property type="term" value="C:cell envelope"/>
    <property type="evidence" value="ECO:0007669"/>
    <property type="project" value="UniProtKB-SubCell"/>
</dbReference>
<dbReference type="STRING" id="1499967.U27_02555"/>
<sequence length="323" mass="34584">MFRKNSSMLHVVALGLVVLFALWVGQQQAAAADKPRVAVVVKTLTGDVFQLKMAEAARDKAIALGADAEIYQAGGQTAVQKMVSIVEDLITKQVDIILISPLDSKAVVPVFKQAKEEGIIIVCMDQVAEGDDWVTFISTDNYKAAAIGAEYAKKVLNGAGKILVVEGAPGSSVGDQRRDGFKETVVKDSQIEIVGSQSGFWQNDKAMEVTENMLQAHPDVDLIFSCSDVMVGGILEAIKLAEKEGQIKVISFDGSKFGINLIKEGKLIADVSQFPIKIGEQAAETGIGVWNKTIDPATLPKFIDSGTKLITAENADEALKDAF</sequence>
<evidence type="ECO:0000313" key="6">
    <source>
        <dbReference type="EMBL" id="GAK61726.1"/>
    </source>
</evidence>
<dbReference type="AlphaFoldDB" id="A0A081CAX1"/>
<name>A0A081CAX1_VECG1</name>
<protein>
    <submittedName>
        <fullName evidence="6">Periplasmic binding protein and sugar binding domain of the LacI</fullName>
    </submittedName>
</protein>
<dbReference type="CDD" id="cd01536">
    <property type="entry name" value="PBP1_ABC_sugar_binding-like"/>
    <property type="match status" value="1"/>
</dbReference>
<evidence type="ECO:0000259" key="5">
    <source>
        <dbReference type="Pfam" id="PF13407"/>
    </source>
</evidence>
<evidence type="ECO:0000256" key="3">
    <source>
        <dbReference type="ARBA" id="ARBA00022729"/>
    </source>
</evidence>
<dbReference type="Gene3D" id="3.40.50.2300">
    <property type="match status" value="2"/>
</dbReference>
<evidence type="ECO:0000256" key="2">
    <source>
        <dbReference type="ARBA" id="ARBA00007639"/>
    </source>
</evidence>
<accession>A0A081CAX1</accession>
<keyword evidence="7" id="KW-1185">Reference proteome</keyword>
<evidence type="ECO:0000256" key="1">
    <source>
        <dbReference type="ARBA" id="ARBA00004196"/>
    </source>
</evidence>
<dbReference type="PANTHER" id="PTHR46847:SF1">
    <property type="entry name" value="D-ALLOSE-BINDING PERIPLASMIC PROTEIN-RELATED"/>
    <property type="match status" value="1"/>
</dbReference>
<gene>
    <name evidence="6" type="ORF">U27_02555</name>
</gene>
<keyword evidence="3 4" id="KW-0732">Signal</keyword>
<dbReference type="InterPro" id="IPR028082">
    <property type="entry name" value="Peripla_BP_I"/>
</dbReference>
<feature type="domain" description="Periplasmic binding protein" evidence="5">
    <location>
        <begin position="37"/>
        <end position="286"/>
    </location>
</feature>
<reference evidence="6" key="1">
    <citation type="journal article" date="2015" name="PeerJ">
        <title>First genomic representation of candidate bacterial phylum KSB3 points to enhanced environmental sensing as a trigger of wastewater bulking.</title>
        <authorList>
            <person name="Sekiguchi Y."/>
            <person name="Ohashi A."/>
            <person name="Parks D.H."/>
            <person name="Yamauchi T."/>
            <person name="Tyson G.W."/>
            <person name="Hugenholtz P."/>
        </authorList>
    </citation>
    <scope>NUCLEOTIDE SEQUENCE [LARGE SCALE GENOMIC DNA]</scope>
</reference>
<dbReference type="EMBL" id="DF820482">
    <property type="protein sequence ID" value="GAK61726.1"/>
    <property type="molecule type" value="Genomic_DNA"/>
</dbReference>
<dbReference type="HOGENOM" id="CLU_037628_3_2_0"/>
<comment type="similarity">
    <text evidence="2">Belongs to the bacterial solute-binding protein 2 family.</text>
</comment>
<dbReference type="Proteomes" id="UP000030661">
    <property type="component" value="Unassembled WGS sequence"/>
</dbReference>